<dbReference type="Proteomes" id="UP000481583">
    <property type="component" value="Unassembled WGS sequence"/>
</dbReference>
<evidence type="ECO:0000313" key="5">
    <source>
        <dbReference type="Proteomes" id="UP000481583"/>
    </source>
</evidence>
<feature type="domain" description="Ketoreductase" evidence="3">
    <location>
        <begin position="7"/>
        <end position="191"/>
    </location>
</feature>
<dbReference type="InterPro" id="IPR020904">
    <property type="entry name" value="Sc_DH/Rdtase_CS"/>
</dbReference>
<organism evidence="4 5">
    <name type="scientific">Streptomyces coryli</name>
    <dbReference type="NCBI Taxonomy" id="1128680"/>
    <lineage>
        <taxon>Bacteria</taxon>
        <taxon>Bacillati</taxon>
        <taxon>Actinomycetota</taxon>
        <taxon>Actinomycetes</taxon>
        <taxon>Kitasatosporales</taxon>
        <taxon>Streptomycetaceae</taxon>
        <taxon>Streptomyces</taxon>
    </lineage>
</organism>
<dbReference type="InterPro" id="IPR057326">
    <property type="entry name" value="KR_dom"/>
</dbReference>
<proteinExistence type="inferred from homology"/>
<dbReference type="EMBL" id="JAAKZV010000064">
    <property type="protein sequence ID" value="NGN65520.1"/>
    <property type="molecule type" value="Genomic_DNA"/>
</dbReference>
<dbReference type="InterPro" id="IPR002347">
    <property type="entry name" value="SDR_fam"/>
</dbReference>
<comment type="caution">
    <text evidence="4">The sequence shown here is derived from an EMBL/GenBank/DDBJ whole genome shotgun (WGS) entry which is preliminary data.</text>
</comment>
<reference evidence="4 5" key="1">
    <citation type="submission" date="2020-02" db="EMBL/GenBank/DDBJ databases">
        <title>Whole-genome analyses of novel actinobacteria.</title>
        <authorList>
            <person name="Sahin N."/>
        </authorList>
    </citation>
    <scope>NUCLEOTIDE SEQUENCE [LARGE SCALE GENOMIC DNA]</scope>
    <source>
        <strain evidence="4 5">A7024</strain>
    </source>
</reference>
<dbReference type="PRINTS" id="PR00080">
    <property type="entry name" value="SDRFAMILY"/>
</dbReference>
<dbReference type="SUPFAM" id="SSF51735">
    <property type="entry name" value="NAD(P)-binding Rossmann-fold domains"/>
    <property type="match status" value="1"/>
</dbReference>
<dbReference type="SMART" id="SM00822">
    <property type="entry name" value="PKS_KR"/>
    <property type="match status" value="1"/>
</dbReference>
<dbReference type="AlphaFoldDB" id="A0A6G4U185"/>
<dbReference type="PROSITE" id="PS00061">
    <property type="entry name" value="ADH_SHORT"/>
    <property type="match status" value="1"/>
</dbReference>
<dbReference type="PANTHER" id="PTHR43639:SF1">
    <property type="entry name" value="SHORT-CHAIN DEHYDROGENASE_REDUCTASE FAMILY PROTEIN"/>
    <property type="match status" value="1"/>
</dbReference>
<evidence type="ECO:0000259" key="3">
    <source>
        <dbReference type="SMART" id="SM00822"/>
    </source>
</evidence>
<keyword evidence="5" id="KW-1185">Reference proteome</keyword>
<dbReference type="PANTHER" id="PTHR43639">
    <property type="entry name" value="OXIDOREDUCTASE, SHORT-CHAIN DEHYDROGENASE/REDUCTASE FAMILY (AFU_ORTHOLOGUE AFUA_5G02870)"/>
    <property type="match status" value="1"/>
</dbReference>
<dbReference type="FunFam" id="3.40.50.720:FF:000084">
    <property type="entry name" value="Short-chain dehydrogenase reductase"/>
    <property type="match status" value="1"/>
</dbReference>
<dbReference type="Gene3D" id="3.40.50.720">
    <property type="entry name" value="NAD(P)-binding Rossmann-like Domain"/>
    <property type="match status" value="1"/>
</dbReference>
<evidence type="ECO:0000313" key="4">
    <source>
        <dbReference type="EMBL" id="NGN65520.1"/>
    </source>
</evidence>
<dbReference type="RefSeq" id="WP_165238019.1">
    <property type="nucleotide sequence ID" value="NZ_JAAKZV010000064.1"/>
</dbReference>
<protein>
    <submittedName>
        <fullName evidence="4">SDR family oxidoreductase</fullName>
    </submittedName>
</protein>
<dbReference type="InterPro" id="IPR036291">
    <property type="entry name" value="NAD(P)-bd_dom_sf"/>
</dbReference>
<keyword evidence="2" id="KW-0560">Oxidoreductase</keyword>
<comment type="similarity">
    <text evidence="1">Belongs to the short-chain dehydrogenases/reductases (SDR) family.</text>
</comment>
<dbReference type="PRINTS" id="PR00081">
    <property type="entry name" value="GDHRDH"/>
</dbReference>
<evidence type="ECO:0000256" key="2">
    <source>
        <dbReference type="ARBA" id="ARBA00023002"/>
    </source>
</evidence>
<name>A0A6G4U185_9ACTN</name>
<accession>A0A6G4U185</accession>
<dbReference type="GO" id="GO:0016491">
    <property type="term" value="F:oxidoreductase activity"/>
    <property type="evidence" value="ECO:0007669"/>
    <property type="project" value="UniProtKB-KW"/>
</dbReference>
<evidence type="ECO:0000256" key="1">
    <source>
        <dbReference type="ARBA" id="ARBA00006484"/>
    </source>
</evidence>
<dbReference type="Pfam" id="PF13561">
    <property type="entry name" value="adh_short_C2"/>
    <property type="match status" value="1"/>
</dbReference>
<gene>
    <name evidence="4" type="ORF">G5C51_16650</name>
</gene>
<sequence length="254" mass="26364">MDQLGGKVALVTGASRGIGRAIAQRLAGAGALVAVHYKSNRAAAEETTDAIRRAGGRALPVEADLAAPDAADTVYAALDAGLKEEGLEAGFDILVNNAALGPAVPLAQVTPEHLDELLAINARSPFFLVQQGLPRLRDNGRIINISSLASRTAFPEAIAYAMTKGALDAFTLALAKEVAPRGITVNAVAPGFVETDMNAPLRESEQGRQWLASQSVFNRIGQPADIADAVAFLASGEARWITGQWLSVSGGSAL</sequence>